<evidence type="ECO:0000313" key="1">
    <source>
        <dbReference type="EMBL" id="KAA8548670.1"/>
    </source>
</evidence>
<protein>
    <submittedName>
        <fullName evidence="1">Uncharacterized protein</fullName>
    </submittedName>
</protein>
<dbReference type="AlphaFoldDB" id="A0A5J5C3H5"/>
<name>A0A5J5C3H5_9ASTE</name>
<dbReference type="Proteomes" id="UP000325577">
    <property type="component" value="Linkage Group LG0"/>
</dbReference>
<keyword evidence="2" id="KW-1185">Reference proteome</keyword>
<accession>A0A5J5C3H5</accession>
<reference evidence="1 2" key="1">
    <citation type="submission" date="2019-09" db="EMBL/GenBank/DDBJ databases">
        <title>A chromosome-level genome assembly of the Chinese tupelo Nyssa sinensis.</title>
        <authorList>
            <person name="Yang X."/>
            <person name="Kang M."/>
            <person name="Yang Y."/>
            <person name="Xiong H."/>
            <person name="Wang M."/>
            <person name="Zhang Z."/>
            <person name="Wang Z."/>
            <person name="Wu H."/>
            <person name="Ma T."/>
            <person name="Liu J."/>
            <person name="Xi Z."/>
        </authorList>
    </citation>
    <scope>NUCLEOTIDE SEQUENCE [LARGE SCALE GENOMIC DNA]</scope>
    <source>
        <strain evidence="1">J267</strain>
        <tissue evidence="1">Leaf</tissue>
    </source>
</reference>
<gene>
    <name evidence="1" type="ORF">F0562_000354</name>
</gene>
<organism evidence="1 2">
    <name type="scientific">Nyssa sinensis</name>
    <dbReference type="NCBI Taxonomy" id="561372"/>
    <lineage>
        <taxon>Eukaryota</taxon>
        <taxon>Viridiplantae</taxon>
        <taxon>Streptophyta</taxon>
        <taxon>Embryophyta</taxon>
        <taxon>Tracheophyta</taxon>
        <taxon>Spermatophyta</taxon>
        <taxon>Magnoliopsida</taxon>
        <taxon>eudicotyledons</taxon>
        <taxon>Gunneridae</taxon>
        <taxon>Pentapetalae</taxon>
        <taxon>asterids</taxon>
        <taxon>Cornales</taxon>
        <taxon>Nyssaceae</taxon>
        <taxon>Nyssa</taxon>
    </lineage>
</organism>
<sequence length="71" mass="8230">MEMETQDDFLKRRYNSVGLEIKLCIRNICCFSDLLLWRPLKQRVGFDILLLTSGSIEQVQGLRDTALQSPL</sequence>
<evidence type="ECO:0000313" key="2">
    <source>
        <dbReference type="Proteomes" id="UP000325577"/>
    </source>
</evidence>
<proteinExistence type="predicted"/>
<dbReference type="EMBL" id="CM018031">
    <property type="protein sequence ID" value="KAA8548670.1"/>
    <property type="molecule type" value="Genomic_DNA"/>
</dbReference>